<evidence type="ECO:0000313" key="10">
    <source>
        <dbReference type="Proteomes" id="UP000182584"/>
    </source>
</evidence>
<dbReference type="eggNOG" id="COG0601">
    <property type="taxonomic scope" value="Bacteria"/>
</dbReference>
<evidence type="ECO:0000256" key="6">
    <source>
        <dbReference type="ARBA" id="ARBA00023136"/>
    </source>
</evidence>
<dbReference type="Gene3D" id="1.10.3720.10">
    <property type="entry name" value="MetI-like"/>
    <property type="match status" value="1"/>
</dbReference>
<evidence type="ECO:0000313" key="9">
    <source>
        <dbReference type="EMBL" id="SES18928.1"/>
    </source>
</evidence>
<evidence type="ECO:0000256" key="5">
    <source>
        <dbReference type="ARBA" id="ARBA00022989"/>
    </source>
</evidence>
<proteinExistence type="inferred from homology"/>
<dbReference type="InterPro" id="IPR000515">
    <property type="entry name" value="MetI-like"/>
</dbReference>
<dbReference type="OrthoDB" id="9769919at2"/>
<dbReference type="EMBL" id="FOGJ01000022">
    <property type="protein sequence ID" value="SES18928.1"/>
    <property type="molecule type" value="Genomic_DNA"/>
</dbReference>
<organism evidence="9 10">
    <name type="scientific">Butyrivibrio fibrisolvens</name>
    <dbReference type="NCBI Taxonomy" id="831"/>
    <lineage>
        <taxon>Bacteria</taxon>
        <taxon>Bacillati</taxon>
        <taxon>Bacillota</taxon>
        <taxon>Clostridia</taxon>
        <taxon>Lachnospirales</taxon>
        <taxon>Lachnospiraceae</taxon>
        <taxon>Butyrivibrio</taxon>
    </lineage>
</organism>
<keyword evidence="3" id="KW-1003">Cell membrane</keyword>
<protein>
    <submittedName>
        <fullName evidence="9">Oligopeptide transport system permease protein</fullName>
    </submittedName>
</protein>
<keyword evidence="5 7" id="KW-1133">Transmembrane helix</keyword>
<evidence type="ECO:0000256" key="3">
    <source>
        <dbReference type="ARBA" id="ARBA00022475"/>
    </source>
</evidence>
<dbReference type="CDD" id="cd06261">
    <property type="entry name" value="TM_PBP2"/>
    <property type="match status" value="1"/>
</dbReference>
<feature type="transmembrane region" description="Helical" evidence="7">
    <location>
        <begin position="495"/>
        <end position="515"/>
    </location>
</feature>
<evidence type="ECO:0000256" key="1">
    <source>
        <dbReference type="ARBA" id="ARBA00004651"/>
    </source>
</evidence>
<dbReference type="Proteomes" id="UP000182584">
    <property type="component" value="Unassembled WGS sequence"/>
</dbReference>
<dbReference type="InterPro" id="IPR035906">
    <property type="entry name" value="MetI-like_sf"/>
</dbReference>
<feature type="transmembrane region" description="Helical" evidence="7">
    <location>
        <begin position="12"/>
        <end position="31"/>
    </location>
</feature>
<feature type="transmembrane region" description="Helical" evidence="7">
    <location>
        <begin position="443"/>
        <end position="464"/>
    </location>
</feature>
<dbReference type="Pfam" id="PF00528">
    <property type="entry name" value="BPD_transp_1"/>
    <property type="match status" value="1"/>
</dbReference>
<dbReference type="AlphaFoldDB" id="A0A1H9VBH4"/>
<evidence type="ECO:0000256" key="2">
    <source>
        <dbReference type="ARBA" id="ARBA00022448"/>
    </source>
</evidence>
<evidence type="ECO:0000256" key="4">
    <source>
        <dbReference type="ARBA" id="ARBA00022692"/>
    </source>
</evidence>
<dbReference type="RefSeq" id="WP_074757557.1">
    <property type="nucleotide sequence ID" value="NZ_FOGJ01000022.1"/>
</dbReference>
<dbReference type="PANTHER" id="PTHR30465:SF0">
    <property type="entry name" value="OLIGOPEPTIDE TRANSPORT SYSTEM PERMEASE PROTEIN APPB"/>
    <property type="match status" value="1"/>
</dbReference>
<comment type="subcellular location">
    <subcellularLocation>
        <location evidence="1 7">Cell membrane</location>
        <topology evidence="1 7">Multi-pass membrane protein</topology>
    </subcellularLocation>
</comment>
<feature type="transmembrane region" description="Helical" evidence="7">
    <location>
        <begin position="310"/>
        <end position="336"/>
    </location>
</feature>
<evidence type="ECO:0000259" key="8">
    <source>
        <dbReference type="PROSITE" id="PS50928"/>
    </source>
</evidence>
<sequence length="526" mass="58309">MLKYLIKRLLHGLFSIVVVIGIVMLLIYSLMDRQLIFAADSVYQNLGNNQKKQYMYRMWENYGYIDYVTYEEYIASLVASGELDSSELEKIQDLGKKAEDDSETVAEYVKKFSEYYESKGYTIVRLDAITIKKGRKYADGGQEALFAYRDKPLLTRLTGYFTGIVDIDSIHYVDDSIDIGKRGISFTLHDPAYGGEKFSPAIIGNGTKYKYLLYFDNSFPFIHQNLIKISLGKSYTVNAGIDVFDTMTLSQGSYVSSEVTFPSGVVEASADDLHTATYVKGSLASSSLNQRLFVDDYTNVSTVKNGLSKIGYSFVIGLISSIIAYVLGVSFGIAMARHKDKAIDKIGTFYIVFAIAVPALAYIFMVKAIGGTAGLPTTFDMESTSKLMYVLPIISLSIKSIADLMKWLRRYMIDQQNSDYVKFAKACGLTDNEIFRKHIFKNAVIPIIHGIPGTILAALVGAIITEKVYVVPGAGNLLIEAIAKYDNGVIVGVTLFYTALGITSVILGDILMAMFDPRISFSDKAR</sequence>
<accession>A0A1H9VBH4</accession>
<keyword evidence="2 7" id="KW-0813">Transport</keyword>
<dbReference type="PROSITE" id="PS50928">
    <property type="entry name" value="ABC_TM1"/>
    <property type="match status" value="1"/>
</dbReference>
<feature type="domain" description="ABC transmembrane type-1" evidence="8">
    <location>
        <begin position="310"/>
        <end position="508"/>
    </location>
</feature>
<dbReference type="GO" id="GO:0055085">
    <property type="term" value="P:transmembrane transport"/>
    <property type="evidence" value="ECO:0007669"/>
    <property type="project" value="InterPro"/>
</dbReference>
<feature type="transmembrane region" description="Helical" evidence="7">
    <location>
        <begin position="389"/>
        <end position="408"/>
    </location>
</feature>
<evidence type="ECO:0000256" key="7">
    <source>
        <dbReference type="RuleBase" id="RU363032"/>
    </source>
</evidence>
<gene>
    <name evidence="9" type="ORF">SAMN04487884_12244</name>
</gene>
<reference evidence="9 10" key="1">
    <citation type="submission" date="2016-10" db="EMBL/GenBank/DDBJ databases">
        <authorList>
            <person name="de Groot N.N."/>
        </authorList>
    </citation>
    <scope>NUCLEOTIDE SEQUENCE [LARGE SCALE GENOMIC DNA]</scope>
    <source>
        <strain evidence="9 10">AR40</strain>
    </source>
</reference>
<dbReference type="SUPFAM" id="SSF161098">
    <property type="entry name" value="MetI-like"/>
    <property type="match status" value="1"/>
</dbReference>
<comment type="similarity">
    <text evidence="7">Belongs to the binding-protein-dependent transport system permease family.</text>
</comment>
<keyword evidence="6 7" id="KW-0472">Membrane</keyword>
<keyword evidence="4 7" id="KW-0812">Transmembrane</keyword>
<dbReference type="GO" id="GO:0005886">
    <property type="term" value="C:plasma membrane"/>
    <property type="evidence" value="ECO:0007669"/>
    <property type="project" value="UniProtKB-SubCell"/>
</dbReference>
<feature type="transmembrane region" description="Helical" evidence="7">
    <location>
        <begin position="348"/>
        <end position="369"/>
    </location>
</feature>
<dbReference type="PANTHER" id="PTHR30465">
    <property type="entry name" value="INNER MEMBRANE ABC TRANSPORTER"/>
    <property type="match status" value="1"/>
</dbReference>
<name>A0A1H9VBH4_BUTFI</name>